<feature type="transmembrane region" description="Helical" evidence="10">
    <location>
        <begin position="666"/>
        <end position="688"/>
    </location>
</feature>
<proteinExistence type="inferred from homology"/>
<feature type="transmembrane region" description="Helical" evidence="10">
    <location>
        <begin position="708"/>
        <end position="729"/>
    </location>
</feature>
<feature type="transmembrane region" description="Helical" evidence="10">
    <location>
        <begin position="501"/>
        <end position="521"/>
    </location>
</feature>
<evidence type="ECO:0000313" key="12">
    <source>
        <dbReference type="Proteomes" id="UP000037751"/>
    </source>
</evidence>
<sequence>MLDDEADFVDTQKPFEWRYLAWDPHTALPQSVSEREKYEIARTRSLLAQVHLAPISMAQQRWLLDRFHYVREILLSQTDPWTKDSSAVHGWAFASIQIGMHGDLDVAGGNVAELAIKAPHIALAWIRFTCALPPIFIPSQEELRSFFVGLAQRMSELVRPTQVVDLWSHLLTVPDDVWVFGYTQDPAILRLCIPMRWLVQALSLPYFVVQCVSRIDAALEPLNSMEVPALCMYATKLLQKGLICAQEGPSRPLALLDAIQIYDEDQQRLSPEDLKSGHRRTLDHIQKEITELQESLYSMLCSLALSQSKHAYGAQLYEELCTCAHGDTAYGDARFTLPTMGRSERGSAAQALLLLQISLRLITFALNQVLIRTTSPAVFGAANVQLELVLSIVLSLAREGVRAVMMRQQDELRRGASPATHNVALVPVVAGSLLSVSVGYAYLHWFAPTTLWEQGGDAVPWSVTLYCIGALLELFAEPLYTYALGLPQFVMVRMAMEAGGVLAKSIVNVVLLQPVCLAWMARSLGSVWHVPSMTTVPYALLAFGCARVAYGGMVLLVASISIASLRSWRTVGYTLCPQQGCTMRDHAMWSLIRVTTGQSILKLLLTEGDKMAMTRFTTLDEQGGYALASNYGSLIARTFFQPMEESSRLHFAPCASSRSNADQASAAQLLSVMLHLHMLLGTCIVAAAPPLAPSLLAWLAGPQWADSSAAAILASYCWYIPVMGLNGMAEAFVQAVAPPKVLAWYSRILLGSSAMFWGTLVGGSYVPLLASLGASRMVWANVLALSVRVAASFWYIQQYWASTPFHAQMSLSSLLPHTSVLSVCVGCAMVGRAWLAPAMPLLPMLASMAGMGLCMLMALWYGERQAIYAALQVLR</sequence>
<keyword evidence="12" id="KW-1185">Reference proteome</keyword>
<dbReference type="GeneID" id="28729764"/>
<evidence type="ECO:0000256" key="4">
    <source>
        <dbReference type="ARBA" id="ARBA00022692"/>
    </source>
</evidence>
<feature type="transmembrane region" description="Helical" evidence="10">
    <location>
        <begin position="463"/>
        <end position="480"/>
    </location>
</feature>
<keyword evidence="5" id="KW-0256">Endoplasmic reticulum</keyword>
<dbReference type="VEuPathDB" id="FungiDB:Malapachy_3418"/>
<feature type="transmembrane region" description="Helical" evidence="10">
    <location>
        <begin position="817"/>
        <end position="835"/>
    </location>
</feature>
<feature type="transmembrane region" description="Helical" evidence="10">
    <location>
        <begin position="741"/>
        <end position="766"/>
    </location>
</feature>
<dbReference type="Pfam" id="PF04506">
    <property type="entry name" value="Rft-1"/>
    <property type="match status" value="1"/>
</dbReference>
<feature type="transmembrane region" description="Helical" evidence="10">
    <location>
        <begin position="841"/>
        <end position="861"/>
    </location>
</feature>
<dbReference type="AlphaFoldDB" id="A0A0M9VR57"/>
<feature type="transmembrane region" description="Helical" evidence="10">
    <location>
        <begin position="778"/>
        <end position="796"/>
    </location>
</feature>
<name>A0A0M9VR57_9BASI</name>
<comment type="caution">
    <text evidence="11">The sequence shown here is derived from an EMBL/GenBank/DDBJ whole genome shotgun (WGS) entry which is preliminary data.</text>
</comment>
<dbReference type="PANTHER" id="PTHR13117">
    <property type="entry name" value="ENDOPLASMIC RETICULUM MULTISPAN TRANSMEMBRANE PROTEIN-RELATED"/>
    <property type="match status" value="1"/>
</dbReference>
<dbReference type="Proteomes" id="UP000037751">
    <property type="component" value="Unassembled WGS sequence"/>
</dbReference>
<organism evidence="11 12">
    <name type="scientific">Malassezia pachydermatis</name>
    <dbReference type="NCBI Taxonomy" id="77020"/>
    <lineage>
        <taxon>Eukaryota</taxon>
        <taxon>Fungi</taxon>
        <taxon>Dikarya</taxon>
        <taxon>Basidiomycota</taxon>
        <taxon>Ustilaginomycotina</taxon>
        <taxon>Malasseziomycetes</taxon>
        <taxon>Malasseziales</taxon>
        <taxon>Malasseziaceae</taxon>
        <taxon>Malassezia</taxon>
    </lineage>
</organism>
<keyword evidence="6 10" id="KW-1133">Transmembrane helix</keyword>
<comment type="subcellular location">
    <subcellularLocation>
        <location evidence="1">Endoplasmic reticulum membrane</location>
        <topology evidence="1">Multi-pass membrane protein</topology>
    </subcellularLocation>
</comment>
<dbReference type="GO" id="GO:0006488">
    <property type="term" value="P:dolichol-linked oligosaccharide biosynthetic process"/>
    <property type="evidence" value="ECO:0007669"/>
    <property type="project" value="InterPro"/>
</dbReference>
<keyword evidence="4 10" id="KW-0812">Transmembrane</keyword>
<dbReference type="GO" id="GO:0034203">
    <property type="term" value="P:glycolipid translocation"/>
    <property type="evidence" value="ECO:0007669"/>
    <property type="project" value="TreeGrafter"/>
</dbReference>
<comment type="similarity">
    <text evidence="3">Belongs to the RFT1 family.</text>
</comment>
<evidence type="ECO:0000256" key="10">
    <source>
        <dbReference type="SAM" id="Phobius"/>
    </source>
</evidence>
<dbReference type="PANTHER" id="PTHR13117:SF5">
    <property type="entry name" value="PROTEIN RFT1 HOMOLOG"/>
    <property type="match status" value="1"/>
</dbReference>
<protein>
    <recommendedName>
        <fullName evidence="8">Man(5)GlcNAc(2)-PP-dolichol translocation protein RFT1</fullName>
    </recommendedName>
</protein>
<dbReference type="RefSeq" id="XP_017993857.1">
    <property type="nucleotide sequence ID" value="XM_018137888.1"/>
</dbReference>
<comment type="function">
    <text evidence="9">Intramembrane glycolipid transporter that operates in the biosynthetic pathway of dolichol-linked oligosaccharides, the glycan precursors employed in protein asparagine (N)-glycosylation. The sequential addition of sugars to dolichol pyrophosphate produces dolichol-linked oligosaccharides containing fourteen sugars, including two GlcNAcs, nine mannoses and three glucoses. Once assembled, the oligosaccharide is transferred from the lipid to nascent proteins by oligosaccharyltransferases. The assembly of dolichol-linked oligosaccharides begins on the cytosolic side of the endoplasmic reticulum membrane and finishes in its lumen. RFT1 could mediate the translocation of the cytosolically oriented intermediate DolPP-GlcNAc2Man5, produced by ALG11, into the ER lumen where dolichol-linked oligosaccharides assembly continues. However, the intramembrane lipid transporter activity could not be confirmed in vitro.</text>
</comment>
<evidence type="ECO:0000256" key="2">
    <source>
        <dbReference type="ARBA" id="ARBA00004922"/>
    </source>
</evidence>
<dbReference type="EMBL" id="LGAV01000001">
    <property type="protein sequence ID" value="KOS16225.1"/>
    <property type="molecule type" value="Genomic_DNA"/>
</dbReference>
<keyword evidence="7 10" id="KW-0472">Membrane</keyword>
<evidence type="ECO:0000256" key="8">
    <source>
        <dbReference type="ARBA" id="ARBA00044793"/>
    </source>
</evidence>
<gene>
    <name evidence="11" type="ORF">Malapachy_3418</name>
</gene>
<feature type="transmembrane region" description="Helical" evidence="10">
    <location>
        <begin position="377"/>
        <end position="397"/>
    </location>
</feature>
<dbReference type="OrthoDB" id="9979195at2759"/>
<feature type="transmembrane region" description="Helical" evidence="10">
    <location>
        <begin position="541"/>
        <end position="565"/>
    </location>
</feature>
<accession>A0A0M9VR57</accession>
<evidence type="ECO:0000256" key="3">
    <source>
        <dbReference type="ARBA" id="ARBA00010288"/>
    </source>
</evidence>
<evidence type="ECO:0000256" key="5">
    <source>
        <dbReference type="ARBA" id="ARBA00022824"/>
    </source>
</evidence>
<evidence type="ECO:0000256" key="1">
    <source>
        <dbReference type="ARBA" id="ARBA00004477"/>
    </source>
</evidence>
<dbReference type="STRING" id="77020.A0A0M9VR57"/>
<dbReference type="GO" id="GO:0005789">
    <property type="term" value="C:endoplasmic reticulum membrane"/>
    <property type="evidence" value="ECO:0007669"/>
    <property type="project" value="UniProtKB-SubCell"/>
</dbReference>
<evidence type="ECO:0000313" key="11">
    <source>
        <dbReference type="EMBL" id="KOS16225.1"/>
    </source>
</evidence>
<evidence type="ECO:0000256" key="6">
    <source>
        <dbReference type="ARBA" id="ARBA00022989"/>
    </source>
</evidence>
<dbReference type="InterPro" id="IPR007594">
    <property type="entry name" value="RFT1"/>
</dbReference>
<evidence type="ECO:0000256" key="9">
    <source>
        <dbReference type="ARBA" id="ARBA00045912"/>
    </source>
</evidence>
<feature type="transmembrane region" description="Helical" evidence="10">
    <location>
        <begin position="423"/>
        <end position="443"/>
    </location>
</feature>
<comment type="pathway">
    <text evidence="2">Protein modification; protein glycosylation.</text>
</comment>
<reference evidence="11 12" key="1">
    <citation type="submission" date="2015-07" db="EMBL/GenBank/DDBJ databases">
        <title>Draft Genome Sequence of Malassezia furfur CBS1878 and Malassezia pachydermatis CBS1879.</title>
        <authorList>
            <person name="Triana S."/>
            <person name="Ohm R."/>
            <person name="Gonzalez A."/>
            <person name="DeCock H."/>
            <person name="Restrepo S."/>
            <person name="Celis A."/>
        </authorList>
    </citation>
    <scope>NUCLEOTIDE SEQUENCE [LARGE SCALE GENOMIC DNA]</scope>
    <source>
        <strain evidence="11 12">CBS 1879</strain>
    </source>
</reference>
<evidence type="ECO:0000256" key="7">
    <source>
        <dbReference type="ARBA" id="ARBA00023136"/>
    </source>
</evidence>